<reference evidence="2" key="1">
    <citation type="journal article" date="2021" name="Syst. Appl. Microbiol.">
        <title>Roseomonas hellenica sp. nov., isolated from roots of wild-growing Alkanna tinctoria.</title>
        <authorList>
            <person name="Rat A."/>
            <person name="Naranjo H.D."/>
            <person name="Lebbe L."/>
            <person name="Cnockaert M."/>
            <person name="Krigas N."/>
            <person name="Grigoriadou K."/>
            <person name="Maloupa E."/>
            <person name="Willems A."/>
        </authorList>
    </citation>
    <scope>NUCLEOTIDE SEQUENCE [LARGE SCALE GENOMIC DNA]</scope>
    <source>
        <strain evidence="2">LMG 31523</strain>
    </source>
</reference>
<accession>A0ABS5EYR8</accession>
<dbReference type="Proteomes" id="UP001196870">
    <property type="component" value="Unassembled WGS sequence"/>
</dbReference>
<proteinExistence type="predicted"/>
<protein>
    <submittedName>
        <fullName evidence="1">Uncharacterized protein</fullName>
    </submittedName>
</protein>
<evidence type="ECO:0000313" key="2">
    <source>
        <dbReference type="Proteomes" id="UP001196870"/>
    </source>
</evidence>
<sequence>MLTQAEAKAVIVERFRDYLGANGVIRATAMDAQMFWEELLQRDPGFRFAGQGEPWLKVRSWLLEAGMIKDL</sequence>
<comment type="caution">
    <text evidence="1">The sequence shown here is derived from an EMBL/GenBank/DDBJ whole genome shotgun (WGS) entry which is preliminary data.</text>
</comment>
<gene>
    <name evidence="1" type="ORF">GXW71_13815</name>
</gene>
<organism evidence="1 2">
    <name type="scientific">Plastoroseomonas hellenica</name>
    <dbReference type="NCBI Taxonomy" id="2687306"/>
    <lineage>
        <taxon>Bacteria</taxon>
        <taxon>Pseudomonadati</taxon>
        <taxon>Pseudomonadota</taxon>
        <taxon>Alphaproteobacteria</taxon>
        <taxon>Acetobacterales</taxon>
        <taxon>Acetobacteraceae</taxon>
        <taxon>Plastoroseomonas</taxon>
    </lineage>
</organism>
<keyword evidence="2" id="KW-1185">Reference proteome</keyword>
<dbReference type="EMBL" id="JAAGBB010000015">
    <property type="protein sequence ID" value="MBR0665437.1"/>
    <property type="molecule type" value="Genomic_DNA"/>
</dbReference>
<name>A0ABS5EYR8_9PROT</name>
<evidence type="ECO:0000313" key="1">
    <source>
        <dbReference type="EMBL" id="MBR0665437.1"/>
    </source>
</evidence>
<dbReference type="RefSeq" id="WP_211853111.1">
    <property type="nucleotide sequence ID" value="NZ_JAAGBB010000015.1"/>
</dbReference>